<evidence type="ECO:0000313" key="2">
    <source>
        <dbReference type="Proteomes" id="UP001528823"/>
    </source>
</evidence>
<dbReference type="EMBL" id="JAPMOU010000055">
    <property type="protein sequence ID" value="MDE1465200.1"/>
    <property type="molecule type" value="Genomic_DNA"/>
</dbReference>
<protein>
    <recommendedName>
        <fullName evidence="3">ATP-binding protein</fullName>
    </recommendedName>
</protein>
<reference evidence="1 2" key="1">
    <citation type="submission" date="2022-11" db="EMBL/GenBank/DDBJ databases">
        <title>Spartinivicinus poritis sp. nov., isolated from scleractinian coral Porites lutea.</title>
        <authorList>
            <person name="Zhang G."/>
            <person name="Cai L."/>
            <person name="Wei Q."/>
        </authorList>
    </citation>
    <scope>NUCLEOTIDE SEQUENCE [LARGE SCALE GENOMIC DNA]</scope>
    <source>
        <strain evidence="1 2">A2-2</strain>
    </source>
</reference>
<accession>A0ABT5UFN9</accession>
<keyword evidence="2" id="KW-1185">Reference proteome</keyword>
<comment type="caution">
    <text evidence="1">The sequence shown here is derived from an EMBL/GenBank/DDBJ whole genome shotgun (WGS) entry which is preliminary data.</text>
</comment>
<dbReference type="RefSeq" id="WP_274691511.1">
    <property type="nucleotide sequence ID" value="NZ_JAPMOU010000055.1"/>
</dbReference>
<name>A0ABT5UFN9_9GAMM</name>
<dbReference type="SUPFAM" id="SSF52540">
    <property type="entry name" value="P-loop containing nucleoside triphosphate hydrolases"/>
    <property type="match status" value="1"/>
</dbReference>
<organism evidence="1 2">
    <name type="scientific">Spartinivicinus poritis</name>
    <dbReference type="NCBI Taxonomy" id="2994640"/>
    <lineage>
        <taxon>Bacteria</taxon>
        <taxon>Pseudomonadati</taxon>
        <taxon>Pseudomonadota</taxon>
        <taxon>Gammaproteobacteria</taxon>
        <taxon>Oceanospirillales</taxon>
        <taxon>Zooshikellaceae</taxon>
        <taxon>Spartinivicinus</taxon>
    </lineage>
</organism>
<evidence type="ECO:0008006" key="3">
    <source>
        <dbReference type="Google" id="ProtNLM"/>
    </source>
</evidence>
<dbReference type="Proteomes" id="UP001528823">
    <property type="component" value="Unassembled WGS sequence"/>
</dbReference>
<sequence>MNSTFYLPRRLSSNEKIYSEKELLATSNYIIVLAEPGGGKTELMKSLAKQLGSSLVTANLFRHIESDEKNYSLVIDAFDELAKVDQTGVHKLFANARKANPTHVIISSRSSEWYSSTTSAFKEFIGCSPLVVKLCEFDEAEQQKIFENHAKNEDFQGFRTEVARFDLEILLPNPQFLKLFADAYIESERRFTSKHSIFVKAIEHLAKESNTKVSTTKCGLSTTQKVDLSSEVFAKLLLSGAEGISTSEASENLLYPLLASLANINTVTNSILATRLFKPGNNADQHRPVHKIVAEYCAADYLTKRIAAPADSLTLPKCLAIIAPNSAVRDELRGLLGWMAALGNKPIEKAAIELDPYAVLANGDPSQLEKSSKCLLINQLKKIEDIDPYFRRGDSWRRFSVAGFFTQDVVEEIKPLLKSNSNGHLHHLTLELISGSPAAEKLKVELCQLTLAPKESETTRLLASRCLLSLPEHDHHADLSALVSEASNTSLIIVAEAIEKLGPESFEHTFLKDFFRACTSLYPSHDETFGGGAVGARYSIKQLIACLTLETVESLLDVLTKDLACICGKESYECDCRNGISKIVGSMLDHYFDLANPPFNLIRIWQWLKNLNFHESKTVNQSKAVKVLQEDDELRQGIIAHVFEKLKDRDQIFKAKLHMFGLHSHSGLHLQADDDKFLVDLAFRTDNPNLWASFISSHQYYRNKGIRGPDSLRRHMREQAREKPSFMREWAKSNRAEEQFRLRNQVARFKHTRRMRRRRRQNDDIRRLNIKYIQANRELVESGCHWSCLVHFARLVLNDSDKIEQEFGDKTLVRSALRNCLDFLAPKIPDLLKLAELHCTSKILHAEVILYAACLEIMRVKGNLESVDLRLLKALRTNFYTHYKAVTEGDRIALKNEIDRLIFSGITNAESFLRQYVEPQLEQLKCNYPQVDLLREDVFSHLRATLSIEWLNRFHELASEPLNTLFEIAAQYGNRDDLNEIIVERCSEFISNSPNQTAGEDIDQMRKFWYLRAFCFLKDVPKKCWDWFKADKDAVFVLRGQLDLVPYRGNKYWPKLTSNKVEGILDAFIDKWPKVDLPNSWGTDSPKEEKAYRFLTDVIWLIDSDDPDDAIPVLDRLLSDMRFVDLHNTLKSMRAGQVRKKVLMNFEPPTPQEIVDLLDHNEIVTVEGLRQLVIQELQEFQGAINGGEYNSADRFYEKDKRLDEVRSTEIIAERLNLKLEPQGISVTPEHQLKDAKRSDFTVTKMISGRRCLLVTEVKGQWHPELYTAASTQLHERYSIHPDAEQQGVFLVIWFGIKEKVAGRIKHGIRGAKELKSSIEAKLPPELIGLIDVFVLDVSKP</sequence>
<proteinExistence type="predicted"/>
<gene>
    <name evidence="1" type="ORF">ORQ98_24865</name>
</gene>
<dbReference type="InterPro" id="IPR027417">
    <property type="entry name" value="P-loop_NTPase"/>
</dbReference>
<evidence type="ECO:0000313" key="1">
    <source>
        <dbReference type="EMBL" id="MDE1465200.1"/>
    </source>
</evidence>